<comment type="caution">
    <text evidence="10">The sequence shown here is derived from an EMBL/GenBank/DDBJ whole genome shotgun (WGS) entry which is preliminary data.</text>
</comment>
<evidence type="ECO:0000313" key="10">
    <source>
        <dbReference type="EMBL" id="MBK5926994.1"/>
    </source>
</evidence>
<reference evidence="10" key="2">
    <citation type="journal article" date="2020" name="Microorganisms">
        <title>Osmotic Adaptation and Compatible Solute Biosynthesis of Phototrophic Bacteria as Revealed from Genome Analyses.</title>
        <authorList>
            <person name="Imhoff J.F."/>
            <person name="Rahn T."/>
            <person name="Kunzel S."/>
            <person name="Keller A."/>
            <person name="Neulinger S.C."/>
        </authorList>
    </citation>
    <scope>NUCLEOTIDE SEQUENCE</scope>
    <source>
        <strain evidence="10">LMG 28126</strain>
    </source>
</reference>
<dbReference type="AlphaFoldDB" id="A0A934TK00"/>
<evidence type="ECO:0000256" key="3">
    <source>
        <dbReference type="ARBA" id="ARBA00022448"/>
    </source>
</evidence>
<dbReference type="RefSeq" id="WP_201156762.1">
    <property type="nucleotide sequence ID" value="NZ_NHSD01000194.1"/>
</dbReference>
<dbReference type="CDD" id="cd06261">
    <property type="entry name" value="TM_PBP2"/>
    <property type="match status" value="1"/>
</dbReference>
<proteinExistence type="inferred from homology"/>
<feature type="transmembrane region" description="Helical" evidence="8">
    <location>
        <begin position="131"/>
        <end position="154"/>
    </location>
</feature>
<evidence type="ECO:0000256" key="2">
    <source>
        <dbReference type="ARBA" id="ARBA00007069"/>
    </source>
</evidence>
<comment type="similarity">
    <text evidence="2">Belongs to the binding-protein-dependent transport system permease family. CysTW subfamily.</text>
</comment>
<keyword evidence="11" id="KW-1185">Reference proteome</keyword>
<feature type="transmembrane region" description="Helical" evidence="8">
    <location>
        <begin position="174"/>
        <end position="199"/>
    </location>
</feature>
<dbReference type="GO" id="GO:0055085">
    <property type="term" value="P:transmembrane transport"/>
    <property type="evidence" value="ECO:0007669"/>
    <property type="project" value="InterPro"/>
</dbReference>
<keyword evidence="7 8" id="KW-0472">Membrane</keyword>
<evidence type="ECO:0000256" key="5">
    <source>
        <dbReference type="ARBA" id="ARBA00022692"/>
    </source>
</evidence>
<dbReference type="EMBL" id="NHSD01000194">
    <property type="protein sequence ID" value="MBK5926994.1"/>
    <property type="molecule type" value="Genomic_DNA"/>
</dbReference>
<sequence length="317" mass="33955">MPPAPHPAPLATRARWRVVDALDAATGALRPARGLLPYLYLLPAFAIILVIVAGLYYIGDASLRVLDRATFRPSEDLSLTNFVNIYERAGYRSVMWRTFQGAAIVTAVCLLLAFPYAYLMVRTPSRLLRKVLLFNLFLPFFLGQVVRAYGWLIILGQQGLVNTTLAGLGLPGVSILYTNTAVVIGLIQYMLPFAVLMLAPALTAIDSDIEAASESLGARWWQTLWHVVLPLARPGIVAAVVVVFTITLTEFAIPAILGGGTNDYVANAIYDAFFRVSDMGAGSALGIVLIVIGTTLAAGLFAALGTGTMGIGRGART</sequence>
<keyword evidence="3 8" id="KW-0813">Transport</keyword>
<dbReference type="InterPro" id="IPR000515">
    <property type="entry name" value="MetI-like"/>
</dbReference>
<keyword evidence="6 8" id="KW-1133">Transmembrane helix</keyword>
<evidence type="ECO:0000256" key="4">
    <source>
        <dbReference type="ARBA" id="ARBA00022475"/>
    </source>
</evidence>
<evidence type="ECO:0000256" key="8">
    <source>
        <dbReference type="RuleBase" id="RU363032"/>
    </source>
</evidence>
<dbReference type="SUPFAM" id="SSF161098">
    <property type="entry name" value="MetI-like"/>
    <property type="match status" value="1"/>
</dbReference>
<organism evidence="10 11">
    <name type="scientific">Rhodobaculum claviforme</name>
    <dbReference type="NCBI Taxonomy" id="1549854"/>
    <lineage>
        <taxon>Bacteria</taxon>
        <taxon>Pseudomonadati</taxon>
        <taxon>Pseudomonadota</taxon>
        <taxon>Alphaproteobacteria</taxon>
        <taxon>Rhodobacterales</taxon>
        <taxon>Paracoccaceae</taxon>
        <taxon>Rhodobaculum</taxon>
    </lineage>
</organism>
<accession>A0A934TK00</accession>
<reference evidence="10" key="1">
    <citation type="submission" date="2017-05" db="EMBL/GenBank/DDBJ databases">
        <authorList>
            <person name="Imhoff J.F."/>
            <person name="Rahn T."/>
            <person name="Kuenzel S."/>
            <person name="Neulinger S.C."/>
        </authorList>
    </citation>
    <scope>NUCLEOTIDE SEQUENCE</scope>
    <source>
        <strain evidence="10">LMG 28126</strain>
    </source>
</reference>
<evidence type="ECO:0000256" key="1">
    <source>
        <dbReference type="ARBA" id="ARBA00004651"/>
    </source>
</evidence>
<dbReference type="Gene3D" id="1.10.3720.10">
    <property type="entry name" value="MetI-like"/>
    <property type="match status" value="1"/>
</dbReference>
<evidence type="ECO:0000313" key="11">
    <source>
        <dbReference type="Proteomes" id="UP000706333"/>
    </source>
</evidence>
<feature type="domain" description="ABC transmembrane type-1" evidence="9">
    <location>
        <begin position="95"/>
        <end position="300"/>
    </location>
</feature>
<keyword evidence="4" id="KW-1003">Cell membrane</keyword>
<gene>
    <name evidence="10" type="ORF">CCR87_06480</name>
</gene>
<evidence type="ECO:0000259" key="9">
    <source>
        <dbReference type="PROSITE" id="PS50928"/>
    </source>
</evidence>
<dbReference type="Proteomes" id="UP000706333">
    <property type="component" value="Unassembled WGS sequence"/>
</dbReference>
<dbReference type="GO" id="GO:0005886">
    <property type="term" value="C:plasma membrane"/>
    <property type="evidence" value="ECO:0007669"/>
    <property type="project" value="UniProtKB-SubCell"/>
</dbReference>
<feature type="transmembrane region" description="Helical" evidence="8">
    <location>
        <begin position="99"/>
        <end position="119"/>
    </location>
</feature>
<dbReference type="PANTHER" id="PTHR42929">
    <property type="entry name" value="INNER MEMBRANE ABC TRANSPORTER PERMEASE PROTEIN YDCU-RELATED-RELATED"/>
    <property type="match status" value="1"/>
</dbReference>
<dbReference type="PANTHER" id="PTHR42929:SF1">
    <property type="entry name" value="INNER MEMBRANE ABC TRANSPORTER PERMEASE PROTEIN YDCU-RELATED"/>
    <property type="match status" value="1"/>
</dbReference>
<name>A0A934TK00_9RHOB</name>
<feature type="transmembrane region" description="Helical" evidence="8">
    <location>
        <begin position="38"/>
        <end position="58"/>
    </location>
</feature>
<protein>
    <submittedName>
        <fullName evidence="10">ABC transporter permease</fullName>
    </submittedName>
</protein>
<dbReference type="PROSITE" id="PS50928">
    <property type="entry name" value="ABC_TM1"/>
    <property type="match status" value="1"/>
</dbReference>
<dbReference type="Pfam" id="PF00528">
    <property type="entry name" value="BPD_transp_1"/>
    <property type="match status" value="1"/>
</dbReference>
<evidence type="ECO:0000256" key="6">
    <source>
        <dbReference type="ARBA" id="ARBA00022989"/>
    </source>
</evidence>
<dbReference type="InterPro" id="IPR035906">
    <property type="entry name" value="MetI-like_sf"/>
</dbReference>
<feature type="transmembrane region" description="Helical" evidence="8">
    <location>
        <begin position="279"/>
        <end position="304"/>
    </location>
</feature>
<keyword evidence="5 8" id="KW-0812">Transmembrane</keyword>
<comment type="subcellular location">
    <subcellularLocation>
        <location evidence="1 8">Cell membrane</location>
        <topology evidence="1 8">Multi-pass membrane protein</topology>
    </subcellularLocation>
</comment>
<evidence type="ECO:0000256" key="7">
    <source>
        <dbReference type="ARBA" id="ARBA00023136"/>
    </source>
</evidence>
<feature type="transmembrane region" description="Helical" evidence="8">
    <location>
        <begin position="236"/>
        <end position="259"/>
    </location>
</feature>